<name>A0A448PES9_9ACTO</name>
<evidence type="ECO:0000256" key="1">
    <source>
        <dbReference type="SAM" id="MobiDB-lite"/>
    </source>
</evidence>
<dbReference type="Pfam" id="PF09852">
    <property type="entry name" value="DUF2079"/>
    <property type="match status" value="1"/>
</dbReference>
<sequence>MMPRRLTARPMRDRPMSDRLMSDRLGWVLAGLAFAGYSAFSLWQWANFAAPSWDLGIFTQLLDRYRNFAEPIVAIKGPGYNLWGDHFHPILFLLTPIFALFPSGLTLLIVQNALFAVSIVPVTWLARRQLGRPGAAVALAYALSWGLANAVAVQFHEIAFAVPLLAFGLACYVSGRPRAAIIWIAALVFVKEDLGLTVAAFAGVGLWDARRASWSAASRGTTPSYAQRQNLAARAWLGRASPWICLGLWGVGWFVASVFFIIPTFNTAGGWDYTDRIDDVTFAEQLLGFATPWQKWFTLGLLILLGGIIALRSPLMVMIVPTLAWRFIGNIEHYWGWTWHYSAVLMPIVVVAGIDGYRRFAASRADESDPDACEPGASREHVKIAASAVALTSSLVMVGSGPLAHVAHGWYVWDPAGSQQALADLADVERERHERSAGNQAEGEQADAGGQAERLVVASDISHLAYLAPDYEVYWTGSMGNVIPQAWVVQLDEPVADKVAYAQARWGGTWEARVHGDVALLLPDGNS</sequence>
<evidence type="ECO:0000256" key="2">
    <source>
        <dbReference type="SAM" id="Phobius"/>
    </source>
</evidence>
<feature type="transmembrane region" description="Helical" evidence="2">
    <location>
        <begin position="182"/>
        <end position="207"/>
    </location>
</feature>
<evidence type="ECO:0000313" key="4">
    <source>
        <dbReference type="Proteomes" id="UP000269542"/>
    </source>
</evidence>
<feature type="transmembrane region" description="Helical" evidence="2">
    <location>
        <begin position="301"/>
        <end position="328"/>
    </location>
</feature>
<feature type="transmembrane region" description="Helical" evidence="2">
    <location>
        <begin position="334"/>
        <end position="354"/>
    </location>
</feature>
<proteinExistence type="predicted"/>
<feature type="transmembrane region" description="Helical" evidence="2">
    <location>
        <begin position="134"/>
        <end position="152"/>
    </location>
</feature>
<accession>A0A448PES9</accession>
<dbReference type="AlphaFoldDB" id="A0A448PES9"/>
<keyword evidence="2" id="KW-0472">Membrane</keyword>
<feature type="transmembrane region" description="Helical" evidence="2">
    <location>
        <begin position="158"/>
        <end position="175"/>
    </location>
</feature>
<keyword evidence="4" id="KW-1185">Reference proteome</keyword>
<dbReference type="KEGG" id="tbw:NCTC13354_01166"/>
<organism evidence="3 4">
    <name type="scientific">Trueperella bialowiezensis</name>
    <dbReference type="NCBI Taxonomy" id="312285"/>
    <lineage>
        <taxon>Bacteria</taxon>
        <taxon>Bacillati</taxon>
        <taxon>Actinomycetota</taxon>
        <taxon>Actinomycetes</taxon>
        <taxon>Actinomycetales</taxon>
        <taxon>Actinomycetaceae</taxon>
        <taxon>Trueperella</taxon>
    </lineage>
</organism>
<feature type="region of interest" description="Disordered" evidence="1">
    <location>
        <begin position="428"/>
        <end position="450"/>
    </location>
</feature>
<protein>
    <submittedName>
        <fullName evidence="3">Predicted membrane protein</fullName>
    </submittedName>
</protein>
<feature type="compositionally biased region" description="Low complexity" evidence="1">
    <location>
        <begin position="437"/>
        <end position="450"/>
    </location>
</feature>
<keyword evidence="2" id="KW-1133">Transmembrane helix</keyword>
<dbReference type="OrthoDB" id="5240834at2"/>
<evidence type="ECO:0000313" key="3">
    <source>
        <dbReference type="EMBL" id="VEI13451.1"/>
    </source>
</evidence>
<feature type="transmembrane region" description="Helical" evidence="2">
    <location>
        <begin position="240"/>
        <end position="262"/>
    </location>
</feature>
<feature type="transmembrane region" description="Helical" evidence="2">
    <location>
        <begin position="90"/>
        <end position="122"/>
    </location>
</feature>
<keyword evidence="2" id="KW-0812">Transmembrane</keyword>
<gene>
    <name evidence="3" type="ORF">NCTC13354_01166</name>
</gene>
<dbReference type="InterPro" id="IPR018650">
    <property type="entry name" value="STSV1_Orf64"/>
</dbReference>
<dbReference type="Proteomes" id="UP000269542">
    <property type="component" value="Chromosome"/>
</dbReference>
<dbReference type="EMBL" id="LR134476">
    <property type="protein sequence ID" value="VEI13451.1"/>
    <property type="molecule type" value="Genomic_DNA"/>
</dbReference>
<reference evidence="3 4" key="1">
    <citation type="submission" date="2018-12" db="EMBL/GenBank/DDBJ databases">
        <authorList>
            <consortium name="Pathogen Informatics"/>
        </authorList>
    </citation>
    <scope>NUCLEOTIDE SEQUENCE [LARGE SCALE GENOMIC DNA]</scope>
    <source>
        <strain evidence="3 4">NCTC13354</strain>
    </source>
</reference>